<keyword evidence="2 7" id="KW-0677">Repeat</keyword>
<dbReference type="GO" id="GO:0005509">
    <property type="term" value="F:calcium ion binding"/>
    <property type="evidence" value="ECO:0007669"/>
    <property type="project" value="InterPro"/>
</dbReference>
<dbReference type="GO" id="GO:0009651">
    <property type="term" value="P:response to salt stress"/>
    <property type="evidence" value="ECO:0007669"/>
    <property type="project" value="TreeGrafter"/>
</dbReference>
<dbReference type="Proteomes" id="UP001408789">
    <property type="component" value="Unassembled WGS sequence"/>
</dbReference>
<evidence type="ECO:0000256" key="2">
    <source>
        <dbReference type="ARBA" id="ARBA00022737"/>
    </source>
</evidence>
<dbReference type="PROSITE" id="PS00223">
    <property type="entry name" value="ANNEXIN_1"/>
    <property type="match status" value="1"/>
</dbReference>
<evidence type="ECO:0000313" key="8">
    <source>
        <dbReference type="EMBL" id="KAK9058010.1"/>
    </source>
</evidence>
<keyword evidence="3 6" id="KW-0106">Calcium</keyword>
<evidence type="ECO:0000313" key="9">
    <source>
        <dbReference type="Proteomes" id="UP001408789"/>
    </source>
</evidence>
<proteinExistence type="inferred from homology"/>
<dbReference type="GO" id="GO:0005886">
    <property type="term" value="C:plasma membrane"/>
    <property type="evidence" value="ECO:0007669"/>
    <property type="project" value="TreeGrafter"/>
</dbReference>
<dbReference type="GO" id="GO:0009409">
    <property type="term" value="P:response to cold"/>
    <property type="evidence" value="ECO:0007669"/>
    <property type="project" value="TreeGrafter"/>
</dbReference>
<keyword evidence="1 6" id="KW-0479">Metal-binding</keyword>
<dbReference type="PANTHER" id="PTHR10502:SF193">
    <property type="entry name" value="ANNEXIN D8"/>
    <property type="match status" value="1"/>
</dbReference>
<organism evidence="8 9">
    <name type="scientific">Deinandra increscens subsp. villosa</name>
    <dbReference type="NCBI Taxonomy" id="3103831"/>
    <lineage>
        <taxon>Eukaryota</taxon>
        <taxon>Viridiplantae</taxon>
        <taxon>Streptophyta</taxon>
        <taxon>Embryophyta</taxon>
        <taxon>Tracheophyta</taxon>
        <taxon>Spermatophyta</taxon>
        <taxon>Magnoliopsida</taxon>
        <taxon>eudicotyledons</taxon>
        <taxon>Gunneridae</taxon>
        <taxon>Pentapetalae</taxon>
        <taxon>asterids</taxon>
        <taxon>campanulids</taxon>
        <taxon>Asterales</taxon>
        <taxon>Asteraceae</taxon>
        <taxon>Asteroideae</taxon>
        <taxon>Heliantheae alliance</taxon>
        <taxon>Madieae</taxon>
        <taxon>Madiinae</taxon>
        <taxon>Deinandra</taxon>
    </lineage>
</organism>
<feature type="binding site" evidence="6">
    <location>
        <position position="295"/>
    </location>
    <ligand>
        <name>Ca(2+)</name>
        <dbReference type="ChEBI" id="CHEBI:29108"/>
        <label>3</label>
    </ligand>
</feature>
<accession>A0AAP0CPP1</accession>
<dbReference type="FunFam" id="1.10.220.10:FF:000008">
    <property type="entry name" value="Annexin"/>
    <property type="match status" value="1"/>
</dbReference>
<gene>
    <name evidence="8" type="ORF">SSX86_022850</name>
</gene>
<feature type="binding site" evidence="6">
    <location>
        <position position="297"/>
    </location>
    <ligand>
        <name>Ca(2+)</name>
        <dbReference type="ChEBI" id="CHEBI:29108"/>
        <label>2</label>
    </ligand>
</feature>
<comment type="similarity">
    <text evidence="7">Belongs to the annexin family.</text>
</comment>
<comment type="domain">
    <text evidence="7">A pair of annexin repeats may form one binding site for calcium and phospholipid.</text>
</comment>
<feature type="binding site" evidence="6">
    <location>
        <position position="255"/>
    </location>
    <ligand>
        <name>Ca(2+)</name>
        <dbReference type="ChEBI" id="CHEBI:29108"/>
        <label>2</label>
    </ligand>
</feature>
<reference evidence="8 9" key="1">
    <citation type="submission" date="2024-04" db="EMBL/GenBank/DDBJ databases">
        <title>The reference genome of an endangered Asteraceae, Deinandra increscens subsp. villosa, native to the Central Coast of California.</title>
        <authorList>
            <person name="Guilliams M."/>
            <person name="Hasenstab-Lehman K."/>
            <person name="Meyer R."/>
            <person name="Mcevoy S."/>
        </authorList>
    </citation>
    <scope>NUCLEOTIDE SEQUENCE [LARGE SCALE GENOMIC DNA]</scope>
    <source>
        <tissue evidence="8">Leaf</tissue>
    </source>
</reference>
<dbReference type="InterPro" id="IPR001464">
    <property type="entry name" value="Annexin"/>
</dbReference>
<dbReference type="GO" id="GO:0005544">
    <property type="term" value="F:calcium-dependent phospholipid binding"/>
    <property type="evidence" value="ECO:0007669"/>
    <property type="project" value="UniProtKB-KW"/>
</dbReference>
<evidence type="ECO:0000256" key="5">
    <source>
        <dbReference type="ARBA" id="ARBA00023302"/>
    </source>
</evidence>
<keyword evidence="5 7" id="KW-0111">Calcium/phospholipid-binding</keyword>
<evidence type="ECO:0000256" key="6">
    <source>
        <dbReference type="PIRSR" id="PIRSR609118-1"/>
    </source>
</evidence>
<dbReference type="Pfam" id="PF00191">
    <property type="entry name" value="Annexin"/>
    <property type="match status" value="4"/>
</dbReference>
<evidence type="ECO:0000256" key="4">
    <source>
        <dbReference type="ARBA" id="ARBA00023216"/>
    </source>
</evidence>
<dbReference type="PRINTS" id="PR00196">
    <property type="entry name" value="ANNEXIN"/>
</dbReference>
<dbReference type="SMART" id="SM00335">
    <property type="entry name" value="ANX"/>
    <property type="match status" value="3"/>
</dbReference>
<dbReference type="GO" id="GO:0009408">
    <property type="term" value="P:response to heat"/>
    <property type="evidence" value="ECO:0007669"/>
    <property type="project" value="TreeGrafter"/>
</dbReference>
<dbReference type="PRINTS" id="PR01814">
    <property type="entry name" value="ANNEXINPLANT"/>
</dbReference>
<evidence type="ECO:0000256" key="1">
    <source>
        <dbReference type="ARBA" id="ARBA00022723"/>
    </source>
</evidence>
<dbReference type="GO" id="GO:0009414">
    <property type="term" value="P:response to water deprivation"/>
    <property type="evidence" value="ECO:0007669"/>
    <property type="project" value="TreeGrafter"/>
</dbReference>
<keyword evidence="4 7" id="KW-0041">Annexin</keyword>
<protein>
    <recommendedName>
        <fullName evidence="7">Annexin</fullName>
    </recommendedName>
</protein>
<dbReference type="FunFam" id="1.10.220.10:FF:000006">
    <property type="entry name" value="Annexin"/>
    <property type="match status" value="1"/>
</dbReference>
<dbReference type="InterPro" id="IPR037104">
    <property type="entry name" value="Annexin_sf"/>
</dbReference>
<dbReference type="PROSITE" id="PS51897">
    <property type="entry name" value="ANNEXIN_2"/>
    <property type="match status" value="4"/>
</dbReference>
<dbReference type="GO" id="GO:0001786">
    <property type="term" value="F:phosphatidylserine binding"/>
    <property type="evidence" value="ECO:0007669"/>
    <property type="project" value="TreeGrafter"/>
</dbReference>
<feature type="binding site" evidence="6">
    <location>
        <position position="25"/>
    </location>
    <ligand>
        <name>Ca(2+)</name>
        <dbReference type="ChEBI" id="CHEBI:29108"/>
        <label>1</label>
    </ligand>
</feature>
<feature type="binding site" evidence="6">
    <location>
        <position position="257"/>
    </location>
    <ligand>
        <name>Ca(2+)</name>
        <dbReference type="ChEBI" id="CHEBI:29108"/>
        <label>2</label>
    </ligand>
</feature>
<feature type="binding site" evidence="6">
    <location>
        <position position="27"/>
    </location>
    <ligand>
        <name>Ca(2+)</name>
        <dbReference type="ChEBI" id="CHEBI:29108"/>
        <label>1</label>
    </ligand>
</feature>
<sequence length="314" mass="36366">MTSLVVYEDSSPSADAELLKKACHGWGTDEKAVISILGHRNAYQRKMIREAYQQLYQEDLVKRLEHELSGDFERAVYRWNLDPADRDAVLANVALRKENCDYRVFVELSSTLSPEELFSVKCAYQSRYKRSLEEDLASHTSCDLRKLLVGLVSIHRYQGSEVNLQLANSESNILKNAIEEKKFDHEDIVRIITTRSRPQLMATLNRYKDEHGCSITKHLKNDPDYAYTETLRTTIRCIYNPTKYFEKVIRNAIKKSGTNEDTLTRVIVTRAEKDLKEIMEQYYKRNSVPLDQAIAKETSGHYKRFLLALLGKED</sequence>
<name>A0AAP0CPP1_9ASTR</name>
<feature type="binding site" evidence="6">
    <location>
        <position position="298"/>
    </location>
    <ligand>
        <name>Ca(2+)</name>
        <dbReference type="ChEBI" id="CHEBI:29108"/>
        <label>3</label>
    </ligand>
</feature>
<dbReference type="InterPro" id="IPR018252">
    <property type="entry name" value="Annexin_repeat_CS"/>
</dbReference>
<dbReference type="GO" id="GO:0005737">
    <property type="term" value="C:cytoplasm"/>
    <property type="evidence" value="ECO:0007669"/>
    <property type="project" value="TreeGrafter"/>
</dbReference>
<dbReference type="FunFam" id="1.10.220.10:FF:000009">
    <property type="entry name" value="Annexin"/>
    <property type="match status" value="1"/>
</dbReference>
<dbReference type="Gene3D" id="1.10.220.10">
    <property type="entry name" value="Annexin"/>
    <property type="match status" value="4"/>
</dbReference>
<dbReference type="EMBL" id="JBCNJP010000023">
    <property type="protein sequence ID" value="KAK9058010.1"/>
    <property type="molecule type" value="Genomic_DNA"/>
</dbReference>
<feature type="binding site" evidence="6">
    <location>
        <position position="253"/>
    </location>
    <ligand>
        <name>Ca(2+)</name>
        <dbReference type="ChEBI" id="CHEBI:29108"/>
        <label>2</label>
    </ligand>
</feature>
<dbReference type="InterPro" id="IPR009118">
    <property type="entry name" value="AnnexinD_plant"/>
</dbReference>
<dbReference type="AlphaFoldDB" id="A0AAP0CPP1"/>
<dbReference type="PANTHER" id="PTHR10502">
    <property type="entry name" value="ANNEXIN"/>
    <property type="match status" value="1"/>
</dbReference>
<keyword evidence="9" id="KW-1185">Reference proteome</keyword>
<feature type="binding site" evidence="6">
    <location>
        <position position="67"/>
    </location>
    <ligand>
        <name>Ca(2+)</name>
        <dbReference type="ChEBI" id="CHEBI:29108"/>
        <label>1</label>
    </ligand>
</feature>
<evidence type="ECO:0000256" key="7">
    <source>
        <dbReference type="RuleBase" id="RU003540"/>
    </source>
</evidence>
<dbReference type="InterPro" id="IPR018502">
    <property type="entry name" value="Annexin_repeat"/>
</dbReference>
<comment type="caution">
    <text evidence="8">The sequence shown here is derived from an EMBL/GenBank/DDBJ whole genome shotgun (WGS) entry which is preliminary data.</text>
</comment>
<dbReference type="SUPFAM" id="SSF47874">
    <property type="entry name" value="Annexin"/>
    <property type="match status" value="1"/>
</dbReference>
<dbReference type="FunFam" id="1.10.220.10:FF:000001">
    <property type="entry name" value="Annexin"/>
    <property type="match status" value="1"/>
</dbReference>
<evidence type="ECO:0000256" key="3">
    <source>
        <dbReference type="ARBA" id="ARBA00022837"/>
    </source>
</evidence>